<evidence type="ECO:0000256" key="5">
    <source>
        <dbReference type="ARBA" id="ARBA00023136"/>
    </source>
</evidence>
<evidence type="ECO:0000256" key="6">
    <source>
        <dbReference type="SAM" id="MobiDB-lite"/>
    </source>
</evidence>
<feature type="compositionally biased region" description="Polar residues" evidence="6">
    <location>
        <begin position="1"/>
        <end position="11"/>
    </location>
</feature>
<reference evidence="9" key="1">
    <citation type="submission" date="2020-06" db="EMBL/GenBank/DDBJ databases">
        <title>Nostoc edaphicum CCNP1411 genome.</title>
        <authorList>
            <person name="Fidor A."/>
            <person name="Grabski M."/>
            <person name="Gawor J."/>
            <person name="Gromadka R."/>
            <person name="Wegrzyn G."/>
            <person name="Mazur-Marzec H."/>
        </authorList>
    </citation>
    <scope>NUCLEOTIDE SEQUENCE [LARGE SCALE GENOMIC DNA]</scope>
    <source>
        <strain evidence="9">CCNP1411</strain>
        <plasmid evidence="9">pne_2</plasmid>
    </source>
</reference>
<feature type="domain" description="TraD/TraG TraM recognition site" evidence="7">
    <location>
        <begin position="407"/>
        <end position="527"/>
    </location>
</feature>
<dbReference type="Pfam" id="PF12696">
    <property type="entry name" value="TraG-D_C"/>
    <property type="match status" value="1"/>
</dbReference>
<evidence type="ECO:0000313" key="9">
    <source>
        <dbReference type="Proteomes" id="UP000514713"/>
    </source>
</evidence>
<dbReference type="Proteomes" id="UP000514713">
    <property type="component" value="Plasmid pNe_2"/>
</dbReference>
<dbReference type="SUPFAM" id="SSF52540">
    <property type="entry name" value="P-loop containing nucleoside triphosphate hydrolases"/>
    <property type="match status" value="1"/>
</dbReference>
<dbReference type="PANTHER" id="PTHR37937">
    <property type="entry name" value="CONJUGATIVE TRANSFER: DNA TRANSPORT"/>
    <property type="match status" value="1"/>
</dbReference>
<keyword evidence="8" id="KW-0614">Plasmid</keyword>
<keyword evidence="3" id="KW-0812">Transmembrane</keyword>
<feature type="region of interest" description="Disordered" evidence="6">
    <location>
        <begin position="490"/>
        <end position="511"/>
    </location>
</feature>
<dbReference type="GO" id="GO:0005886">
    <property type="term" value="C:plasma membrane"/>
    <property type="evidence" value="ECO:0007669"/>
    <property type="project" value="UniProtKB-SubCell"/>
</dbReference>
<evidence type="ECO:0000256" key="1">
    <source>
        <dbReference type="ARBA" id="ARBA00004651"/>
    </source>
</evidence>
<geneLocation type="plasmid" evidence="9">
    <name>pne_2</name>
</geneLocation>
<protein>
    <submittedName>
        <fullName evidence="8">Type IV secretory system conjugative DNA transfer family protein</fullName>
    </submittedName>
</protein>
<proteinExistence type="predicted"/>
<dbReference type="KEGG" id="ned:HUN01_00450"/>
<evidence type="ECO:0000259" key="7">
    <source>
        <dbReference type="Pfam" id="PF12696"/>
    </source>
</evidence>
<keyword evidence="5" id="KW-0472">Membrane</keyword>
<gene>
    <name evidence="8" type="ORF">HUN01_00450</name>
</gene>
<dbReference type="InterPro" id="IPR032689">
    <property type="entry name" value="TraG-D_C"/>
</dbReference>
<dbReference type="AlphaFoldDB" id="A0A7D7Q8Y9"/>
<feature type="region of interest" description="Disordered" evidence="6">
    <location>
        <begin position="1"/>
        <end position="21"/>
    </location>
</feature>
<evidence type="ECO:0000256" key="3">
    <source>
        <dbReference type="ARBA" id="ARBA00022692"/>
    </source>
</evidence>
<dbReference type="InterPro" id="IPR051539">
    <property type="entry name" value="T4SS-coupling_protein"/>
</dbReference>
<sequence>MAEISKTTQQVKRAGGGVQQGEKDSLKNISLYSPATPAPPAYNLVPENFKDAFFSPMGLGLLVSVGALMLAKAMEGRGATNKLARARWAGGREKTAARKLACKQLIERKHNRVALYIGTPKGTTFQVVDNKRIINIPEDKSRLYLPDVQRGILVCGGAGSGKTFSMINPLVRSAIDQGLPIILYDFKYAHQESATADAKGQAPKLAGYAAMRGYEVSILSPGFPESCVANPLDFLRSETDAEMARQLAIVLNRNFKLTSGDALDSGFFANAGDQLAQAIFMLARGTCFPDIMMCHAILSLPKLIDRIQQASLNPWVKVAFDQFLSVAGSPETAASIVGTTSGLFTRFMTPSTLSGFCGQTNIPLDLKGRKMVVFGMDKEKRDVIAPLLVSILHLLCSRNLAGKRTEPLVLALDELPTLYLPALVDWLNQNREDGLICLLGLQNLSQLEKAYSKETTNAIFGGCATKAFFNPQDDVAAERFSNFLGDEQIKHRERSRSSGGKGGASTSISEQNSTRNLFEVNQFNTLPEGRAVIVSPGFRSGRDVSIPLLEQIRIPKSDINLEAKSIEKWYGLQQQFISQSTLREPSGEELEIRHLEAEMLLPLVDKKAEANNRLKNL</sequence>
<organism evidence="8 9">
    <name type="scientific">Nostoc edaphicum CCNP1411</name>
    <dbReference type="NCBI Taxonomy" id="1472755"/>
    <lineage>
        <taxon>Bacteria</taxon>
        <taxon>Bacillati</taxon>
        <taxon>Cyanobacteriota</taxon>
        <taxon>Cyanophyceae</taxon>
        <taxon>Nostocales</taxon>
        <taxon>Nostocaceae</taxon>
        <taxon>Nostoc</taxon>
    </lineage>
</organism>
<keyword evidence="4" id="KW-1133">Transmembrane helix</keyword>
<keyword evidence="2" id="KW-1003">Cell membrane</keyword>
<dbReference type="Gene3D" id="3.40.50.300">
    <property type="entry name" value="P-loop containing nucleotide triphosphate hydrolases"/>
    <property type="match status" value="2"/>
</dbReference>
<keyword evidence="9" id="KW-1185">Reference proteome</keyword>
<evidence type="ECO:0000256" key="2">
    <source>
        <dbReference type="ARBA" id="ARBA00022475"/>
    </source>
</evidence>
<dbReference type="InterPro" id="IPR027417">
    <property type="entry name" value="P-loop_NTPase"/>
</dbReference>
<evidence type="ECO:0000313" key="8">
    <source>
        <dbReference type="EMBL" id="QMS86135.1"/>
    </source>
</evidence>
<dbReference type="EMBL" id="CP054694">
    <property type="protein sequence ID" value="QMS86135.1"/>
    <property type="molecule type" value="Genomic_DNA"/>
</dbReference>
<dbReference type="CDD" id="cd01127">
    <property type="entry name" value="TrwB_TraG_TraD_VirD4"/>
    <property type="match status" value="1"/>
</dbReference>
<dbReference type="PANTHER" id="PTHR37937:SF1">
    <property type="entry name" value="CONJUGATIVE TRANSFER: DNA TRANSPORT"/>
    <property type="match status" value="1"/>
</dbReference>
<accession>A0A7D7Q8Y9</accession>
<name>A0A7D7Q8Y9_9NOSO</name>
<comment type="subcellular location">
    <subcellularLocation>
        <location evidence="1">Cell membrane</location>
        <topology evidence="1">Multi-pass membrane protein</topology>
    </subcellularLocation>
</comment>
<dbReference type="RefSeq" id="WP_181927066.1">
    <property type="nucleotide sequence ID" value="NZ_CP054694.1"/>
</dbReference>
<evidence type="ECO:0000256" key="4">
    <source>
        <dbReference type="ARBA" id="ARBA00022989"/>
    </source>
</evidence>